<evidence type="ECO:0008006" key="4">
    <source>
        <dbReference type="Google" id="ProtNLM"/>
    </source>
</evidence>
<organism evidence="2 3">
    <name type="scientific">Cellulomonas biazotea</name>
    <dbReference type="NCBI Taxonomy" id="1709"/>
    <lineage>
        <taxon>Bacteria</taxon>
        <taxon>Bacillati</taxon>
        <taxon>Actinomycetota</taxon>
        <taxon>Actinomycetes</taxon>
        <taxon>Micrococcales</taxon>
        <taxon>Cellulomonadaceae</taxon>
        <taxon>Cellulomonas</taxon>
    </lineage>
</organism>
<keyword evidence="1" id="KW-0233">DNA recombination</keyword>
<proteinExistence type="predicted"/>
<dbReference type="EMBL" id="BIMR01000065">
    <property type="protein sequence ID" value="GCE76010.1"/>
    <property type="molecule type" value="Genomic_DNA"/>
</dbReference>
<dbReference type="Gene3D" id="1.10.443.10">
    <property type="entry name" value="Intergrase catalytic core"/>
    <property type="match status" value="1"/>
</dbReference>
<dbReference type="SUPFAM" id="SSF56349">
    <property type="entry name" value="DNA breaking-rejoining enzymes"/>
    <property type="match status" value="1"/>
</dbReference>
<dbReference type="GO" id="GO:0006310">
    <property type="term" value="P:DNA recombination"/>
    <property type="evidence" value="ECO:0007669"/>
    <property type="project" value="UniProtKB-KW"/>
</dbReference>
<protein>
    <recommendedName>
        <fullName evidence="4">Integrase</fullName>
    </recommendedName>
</protein>
<accession>A0A402DPF5</accession>
<name>A0A402DPF5_9CELL</name>
<dbReference type="RefSeq" id="WP_130780615.1">
    <property type="nucleotide sequence ID" value="NZ_BIMR01000065.1"/>
</dbReference>
<dbReference type="GO" id="GO:0003677">
    <property type="term" value="F:DNA binding"/>
    <property type="evidence" value="ECO:0007669"/>
    <property type="project" value="InterPro"/>
</dbReference>
<dbReference type="OrthoDB" id="4020134at2"/>
<comment type="caution">
    <text evidence="2">The sequence shown here is derived from an EMBL/GenBank/DDBJ whole genome shotgun (WGS) entry which is preliminary data.</text>
</comment>
<gene>
    <name evidence="2" type="ORF">CBZ_10660</name>
</gene>
<evidence type="ECO:0000313" key="2">
    <source>
        <dbReference type="EMBL" id="GCE76010.1"/>
    </source>
</evidence>
<dbReference type="AlphaFoldDB" id="A0A402DPF5"/>
<keyword evidence="3" id="KW-1185">Reference proteome</keyword>
<evidence type="ECO:0000313" key="3">
    <source>
        <dbReference type="Proteomes" id="UP000289954"/>
    </source>
</evidence>
<dbReference type="GO" id="GO:0015074">
    <property type="term" value="P:DNA integration"/>
    <property type="evidence" value="ECO:0007669"/>
    <property type="project" value="InterPro"/>
</dbReference>
<sequence length="470" mass="51701">MKWRPEYAGDTSFTPDPLAIRAAGLPTVFDGDQRPATDINQWLQGLASSHAPETWETYAREVVRLARHFEDGFGLGLLSDEVVLNGNELLRTYQLKCTGPDLEDDGADPVGDTASTLGKRRAAITHFYRWAVRTGRIPIMPFSLKTVQTRNGSVEVLAGLGGGRRSSSEREPIPGDQIDRFLRVGILGLAPDGSPDPSFTGYGTAQRNAAGFGLGVGAGLRHSEVLAFTIFELPRAHPDGFTPLAVADKTAKGDVGRRVIAFSEWLRLVHAYVDGDRRDIARGATWRPERPLEIVIEHTGRREVTYLVDGRAVTRRWRDLDLAVRRRLVLPGGGSPLVLLNHKTANGAPLIDPTTLNDALSLAGRRTSALWPEQEWTYSMHHLRHTYATELTYFLAHGKDHISAFAAANGRKPAWSEMVTRESRNLLVQESLGHASPQTSSIYQHTALWNLLLSVNADPEHNPAAREATA</sequence>
<dbReference type="InterPro" id="IPR013762">
    <property type="entry name" value="Integrase-like_cat_sf"/>
</dbReference>
<dbReference type="Proteomes" id="UP000289954">
    <property type="component" value="Unassembled WGS sequence"/>
</dbReference>
<reference evidence="2 3" key="1">
    <citation type="submission" date="2019-01" db="EMBL/GenBank/DDBJ databases">
        <title>Draft genome sequence of Cellulomonas takizawaensis strain TKZ-21.</title>
        <authorList>
            <person name="Yamamura H."/>
            <person name="Hayashi T."/>
            <person name="Hamada M."/>
            <person name="Serisawa Y."/>
            <person name="Matsuyama K."/>
            <person name="Nakagawa Y."/>
            <person name="Otoguro M."/>
            <person name="Yanagida F."/>
            <person name="Hayakawa M."/>
        </authorList>
    </citation>
    <scope>NUCLEOTIDE SEQUENCE [LARGE SCALE GENOMIC DNA]</scope>
    <source>
        <strain evidence="2 3">NBRC12680</strain>
    </source>
</reference>
<evidence type="ECO:0000256" key="1">
    <source>
        <dbReference type="ARBA" id="ARBA00023172"/>
    </source>
</evidence>
<dbReference type="InterPro" id="IPR011010">
    <property type="entry name" value="DNA_brk_join_enz"/>
</dbReference>